<keyword evidence="2" id="KW-1185">Reference proteome</keyword>
<organism evidence="1 2">
    <name type="scientific">Acidicapsa dinghuensis</name>
    <dbReference type="NCBI Taxonomy" id="2218256"/>
    <lineage>
        <taxon>Bacteria</taxon>
        <taxon>Pseudomonadati</taxon>
        <taxon>Acidobacteriota</taxon>
        <taxon>Terriglobia</taxon>
        <taxon>Terriglobales</taxon>
        <taxon>Acidobacteriaceae</taxon>
        <taxon>Acidicapsa</taxon>
    </lineage>
</organism>
<dbReference type="InterPro" id="IPR018763">
    <property type="entry name" value="DUF2334"/>
</dbReference>
<reference evidence="2" key="1">
    <citation type="journal article" date="2019" name="Int. J. Syst. Evol. Microbiol.">
        <title>The Global Catalogue of Microorganisms (GCM) 10K type strain sequencing project: providing services to taxonomists for standard genome sequencing and annotation.</title>
        <authorList>
            <consortium name="The Broad Institute Genomics Platform"/>
            <consortium name="The Broad Institute Genome Sequencing Center for Infectious Disease"/>
            <person name="Wu L."/>
            <person name="Ma J."/>
        </authorList>
    </citation>
    <scope>NUCLEOTIDE SEQUENCE [LARGE SCALE GENOMIC DNA]</scope>
    <source>
        <strain evidence="2">JCM 4087</strain>
    </source>
</reference>
<dbReference type="Gene3D" id="3.20.20.370">
    <property type="entry name" value="Glycoside hydrolase/deacetylase"/>
    <property type="match status" value="1"/>
</dbReference>
<accession>A0ABW1ENC8</accession>
<dbReference type="Proteomes" id="UP001596091">
    <property type="component" value="Unassembled WGS sequence"/>
</dbReference>
<proteinExistence type="predicted"/>
<gene>
    <name evidence="1" type="ORF">ACFPT7_21550</name>
</gene>
<dbReference type="InterPro" id="IPR011330">
    <property type="entry name" value="Glyco_hydro/deAcase_b/a-brl"/>
</dbReference>
<dbReference type="Pfam" id="PF10096">
    <property type="entry name" value="DUF2334"/>
    <property type="match status" value="1"/>
</dbReference>
<dbReference type="SUPFAM" id="SSF88713">
    <property type="entry name" value="Glycoside hydrolase/deacetylase"/>
    <property type="match status" value="1"/>
</dbReference>
<sequence>MNGKRLGAQYLLRLDDLCPTMDRMRWSWFADLIARYELKPILAVVPENRDPELMRDRPDPEFWRTMQQMEGMGATIGLHGLRHQCSSESRSLIPLHGQIEFAGVAYAVQREWIGAGLQILRSHWLEPRVWVAPRHGFDGATCRALRENGLEIISDGWARQPFRRHGLTWIPQQLWEPVAKTDGVWTICVHPNTATERDVDRLRGFLDRYAVQFVGVSEVLRTWVPSKRTVGDRYFHWSAAVRQKAKLWLT</sequence>
<protein>
    <submittedName>
        <fullName evidence="1">DUF2334 domain-containing protein</fullName>
    </submittedName>
</protein>
<dbReference type="RefSeq" id="WP_263332329.1">
    <property type="nucleotide sequence ID" value="NZ_JAGSYH010000001.1"/>
</dbReference>
<dbReference type="EMBL" id="JBHSPH010000010">
    <property type="protein sequence ID" value="MFC5864908.1"/>
    <property type="molecule type" value="Genomic_DNA"/>
</dbReference>
<evidence type="ECO:0000313" key="2">
    <source>
        <dbReference type="Proteomes" id="UP001596091"/>
    </source>
</evidence>
<comment type="caution">
    <text evidence="1">The sequence shown here is derived from an EMBL/GenBank/DDBJ whole genome shotgun (WGS) entry which is preliminary data.</text>
</comment>
<evidence type="ECO:0000313" key="1">
    <source>
        <dbReference type="EMBL" id="MFC5864908.1"/>
    </source>
</evidence>
<name>A0ABW1ENC8_9BACT</name>